<organism evidence="2 3">
    <name type="scientific">Brevibacillus aydinogluensis</name>
    <dbReference type="NCBI Taxonomy" id="927786"/>
    <lineage>
        <taxon>Bacteria</taxon>
        <taxon>Bacillati</taxon>
        <taxon>Bacillota</taxon>
        <taxon>Bacilli</taxon>
        <taxon>Bacillales</taxon>
        <taxon>Paenibacillaceae</taxon>
        <taxon>Brevibacillus</taxon>
    </lineage>
</organism>
<dbReference type="Proteomes" id="UP001189619">
    <property type="component" value="Chromosome"/>
</dbReference>
<dbReference type="InterPro" id="IPR038750">
    <property type="entry name" value="YczE/YyaS-like"/>
</dbReference>
<dbReference type="PANTHER" id="PTHR40078:SF1">
    <property type="entry name" value="INTEGRAL MEMBRANE PROTEIN"/>
    <property type="match status" value="1"/>
</dbReference>
<dbReference type="EMBL" id="OY569118">
    <property type="protein sequence ID" value="CAJ1003068.1"/>
    <property type="molecule type" value="Genomic_DNA"/>
</dbReference>
<sequence length="221" mass="23949">MYGKRLGGPLAVRYAMFVLGLFIGAFGCVLTIKAHLGVSPWDVLHIGLQKTFGLTIGIWTQIVGVIVILLSYVLAKIKPTFGMFLNMVCFGSFLDFFLWLDIVPTAETMLEQYLMLLAGLLIMAVGIGMYISPRLGAGPRDSFMLAMNERMGWSIQKVRIAIEVTVLLAGAALGGPVSIGTVLIALLTGPLIQRTIPFWQTVMQKPYGMAPAPQSKKPAAS</sequence>
<feature type="transmembrane region" description="Helical" evidence="1">
    <location>
        <begin position="112"/>
        <end position="131"/>
    </location>
</feature>
<feature type="transmembrane region" description="Helical" evidence="1">
    <location>
        <begin position="81"/>
        <end position="100"/>
    </location>
</feature>
<name>A0AA48MAS9_9BACL</name>
<keyword evidence="3" id="KW-1185">Reference proteome</keyword>
<dbReference type="KEGG" id="bayd:BSPP4475_12130"/>
<gene>
    <name evidence="2" type="primary">yitT</name>
    <name evidence="2" type="ORF">BSPP4475_12130</name>
</gene>
<keyword evidence="1" id="KW-0812">Transmembrane</keyword>
<feature type="transmembrane region" description="Helical" evidence="1">
    <location>
        <begin position="52"/>
        <end position="74"/>
    </location>
</feature>
<protein>
    <submittedName>
        <fullName evidence="2">YitT family protein</fullName>
    </submittedName>
</protein>
<dbReference type="AlphaFoldDB" id="A0AA48MAS9"/>
<feature type="transmembrane region" description="Helical" evidence="1">
    <location>
        <begin position="160"/>
        <end position="187"/>
    </location>
</feature>
<evidence type="ECO:0000256" key="1">
    <source>
        <dbReference type="SAM" id="Phobius"/>
    </source>
</evidence>
<feature type="transmembrane region" description="Helical" evidence="1">
    <location>
        <begin position="12"/>
        <end position="32"/>
    </location>
</feature>
<reference evidence="2" key="1">
    <citation type="submission" date="2023-07" db="EMBL/GenBank/DDBJ databases">
        <authorList>
            <person name="Ivanov I."/>
            <person name="Teneva D."/>
            <person name="Stoikov I."/>
        </authorList>
    </citation>
    <scope>NUCLEOTIDE SEQUENCE</scope>
    <source>
        <strain evidence="2">4475</strain>
    </source>
</reference>
<dbReference type="Pfam" id="PF19700">
    <property type="entry name" value="DUF6198"/>
    <property type="match status" value="1"/>
</dbReference>
<evidence type="ECO:0000313" key="2">
    <source>
        <dbReference type="EMBL" id="CAJ1003068.1"/>
    </source>
</evidence>
<accession>A0AA48MAS9</accession>
<evidence type="ECO:0000313" key="3">
    <source>
        <dbReference type="Proteomes" id="UP001189619"/>
    </source>
</evidence>
<proteinExistence type="predicted"/>
<keyword evidence="1" id="KW-1133">Transmembrane helix</keyword>
<dbReference type="PROSITE" id="PS51257">
    <property type="entry name" value="PROKAR_LIPOPROTEIN"/>
    <property type="match status" value="1"/>
</dbReference>
<dbReference type="PANTHER" id="PTHR40078">
    <property type="entry name" value="INTEGRAL MEMBRANE PROTEIN-RELATED"/>
    <property type="match status" value="1"/>
</dbReference>
<keyword evidence="1" id="KW-0472">Membrane</keyword>